<feature type="transmembrane region" description="Helical" evidence="9">
    <location>
        <begin position="564"/>
        <end position="587"/>
    </location>
</feature>
<feature type="transmembrane region" description="Helical" evidence="9">
    <location>
        <begin position="532"/>
        <end position="552"/>
    </location>
</feature>
<evidence type="ECO:0000256" key="5">
    <source>
        <dbReference type="ARBA" id="ARBA00022781"/>
    </source>
</evidence>
<feature type="transmembrane region" description="Helical" evidence="9">
    <location>
        <begin position="772"/>
        <end position="796"/>
    </location>
</feature>
<organism evidence="12 13">
    <name type="scientific">Varroa destructor</name>
    <name type="common">Honeybee mite</name>
    <dbReference type="NCBI Taxonomy" id="109461"/>
    <lineage>
        <taxon>Eukaryota</taxon>
        <taxon>Metazoa</taxon>
        <taxon>Ecdysozoa</taxon>
        <taxon>Arthropoda</taxon>
        <taxon>Chelicerata</taxon>
        <taxon>Arachnida</taxon>
        <taxon>Acari</taxon>
        <taxon>Parasitiformes</taxon>
        <taxon>Mesostigmata</taxon>
        <taxon>Gamasina</taxon>
        <taxon>Dermanyssoidea</taxon>
        <taxon>Varroidae</taxon>
        <taxon>Varroa</taxon>
    </lineage>
</organism>
<dbReference type="RefSeq" id="XP_022653255.1">
    <property type="nucleotide sequence ID" value="XM_022797520.1"/>
</dbReference>
<evidence type="ECO:0000256" key="3">
    <source>
        <dbReference type="ARBA" id="ARBA00022448"/>
    </source>
</evidence>
<keyword evidence="7 9" id="KW-0406">Ion transport</keyword>
<keyword evidence="6 9" id="KW-1133">Transmembrane helix</keyword>
<dbReference type="GO" id="GO:0046961">
    <property type="term" value="F:proton-transporting ATPase activity, rotational mechanism"/>
    <property type="evidence" value="ECO:0007669"/>
    <property type="project" value="InterPro"/>
</dbReference>
<dbReference type="InterPro" id="IPR026028">
    <property type="entry name" value="V-type_ATPase_116kDa_su_euka"/>
</dbReference>
<dbReference type="EnsemblMetazoa" id="XM_022797518">
    <property type="protein sequence ID" value="XP_022653253"/>
    <property type="gene ID" value="LOC111247009"/>
</dbReference>
<keyword evidence="4 9" id="KW-0812">Transmembrane</keyword>
<dbReference type="EnsemblMetazoa" id="XM_022797521">
    <property type="protein sequence ID" value="XP_022653256"/>
    <property type="gene ID" value="LOC111247009"/>
</dbReference>
<dbReference type="InParanoid" id="A0A7M7JJR9"/>
<dbReference type="InterPro" id="IPR002490">
    <property type="entry name" value="V-ATPase_116kDa_su"/>
</dbReference>
<name>A0A7M7JJR9_VARDE</name>
<keyword evidence="5 9" id="KW-0375">Hydrogen ion transport</keyword>
<feature type="region of interest" description="Disordered" evidence="11">
    <location>
        <begin position="680"/>
        <end position="706"/>
    </location>
</feature>
<dbReference type="Proteomes" id="UP000594260">
    <property type="component" value="Unplaced"/>
</dbReference>
<evidence type="ECO:0000313" key="13">
    <source>
        <dbReference type="Proteomes" id="UP000594260"/>
    </source>
</evidence>
<dbReference type="EnsemblMetazoa" id="XM_022797519">
    <property type="protein sequence ID" value="XP_022653254"/>
    <property type="gene ID" value="LOC111247009"/>
</dbReference>
<proteinExistence type="inferred from homology"/>
<keyword evidence="13" id="KW-1185">Reference proteome</keyword>
<dbReference type="PANTHER" id="PTHR11629">
    <property type="entry name" value="VACUOLAR PROTON ATPASES"/>
    <property type="match status" value="1"/>
</dbReference>
<comment type="similarity">
    <text evidence="2 9">Belongs to the V-ATPase 116 kDa subunit family.</text>
</comment>
<comment type="function">
    <text evidence="9">Essential component of the vacuolar proton pump (V-ATPase), a multimeric enzyme that catalyzes the translocation of protons across the membranes. Required for assembly and activity of the V-ATPase.</text>
</comment>
<evidence type="ECO:0000256" key="1">
    <source>
        <dbReference type="ARBA" id="ARBA00004141"/>
    </source>
</evidence>
<dbReference type="PANTHER" id="PTHR11629:SF63">
    <property type="entry name" value="V-TYPE PROTON ATPASE SUBUNIT A"/>
    <property type="match status" value="1"/>
</dbReference>
<evidence type="ECO:0000313" key="12">
    <source>
        <dbReference type="EnsemblMetazoa" id="XP_022653256"/>
    </source>
</evidence>
<feature type="transmembrane region" description="Helical" evidence="9">
    <location>
        <begin position="400"/>
        <end position="424"/>
    </location>
</feature>
<dbReference type="GO" id="GO:0005886">
    <property type="term" value="C:plasma membrane"/>
    <property type="evidence" value="ECO:0007669"/>
    <property type="project" value="TreeGrafter"/>
</dbReference>
<keyword evidence="3 9" id="KW-0813">Transport</keyword>
<dbReference type="Pfam" id="PF01496">
    <property type="entry name" value="V_ATPase_I"/>
    <property type="match status" value="1"/>
</dbReference>
<evidence type="ECO:0000256" key="10">
    <source>
        <dbReference type="SAM" id="Coils"/>
    </source>
</evidence>
<protein>
    <recommendedName>
        <fullName evidence="9">V-type proton ATPase subunit a</fullName>
    </recommendedName>
</protein>
<reference evidence="12" key="1">
    <citation type="submission" date="2021-01" db="UniProtKB">
        <authorList>
            <consortium name="EnsemblMetazoa"/>
        </authorList>
    </citation>
    <scope>IDENTIFICATION</scope>
</reference>
<dbReference type="OrthoDB" id="10264220at2759"/>
<dbReference type="PIRSF" id="PIRSF001293">
    <property type="entry name" value="ATP6V0A1"/>
    <property type="match status" value="1"/>
</dbReference>
<feature type="transmembrane region" description="Helical" evidence="9">
    <location>
        <begin position="444"/>
        <end position="463"/>
    </location>
</feature>
<dbReference type="GO" id="GO:0051117">
    <property type="term" value="F:ATPase binding"/>
    <property type="evidence" value="ECO:0007669"/>
    <property type="project" value="TreeGrafter"/>
</dbReference>
<evidence type="ECO:0000256" key="6">
    <source>
        <dbReference type="ARBA" id="ARBA00022989"/>
    </source>
</evidence>
<dbReference type="GeneID" id="111247009"/>
<dbReference type="RefSeq" id="XP_022653256.1">
    <property type="nucleotide sequence ID" value="XM_022797521.1"/>
</dbReference>
<dbReference type="KEGG" id="vde:111247009"/>
<feature type="coiled-coil region" evidence="10">
    <location>
        <begin position="257"/>
        <end position="287"/>
    </location>
</feature>
<dbReference type="GO" id="GO:0000220">
    <property type="term" value="C:vacuolar proton-transporting V-type ATPase, V0 domain"/>
    <property type="evidence" value="ECO:0007669"/>
    <property type="project" value="InterPro"/>
</dbReference>
<keyword evidence="10" id="KW-0175">Coiled coil</keyword>
<feature type="transmembrane region" description="Helical" evidence="9">
    <location>
        <begin position="632"/>
        <end position="651"/>
    </location>
</feature>
<evidence type="ECO:0000256" key="11">
    <source>
        <dbReference type="SAM" id="MobiDB-lite"/>
    </source>
</evidence>
<sequence>MGSSFRSEEMTMAQLFLPTDSAYFCMSELGELGQVQICDLNPDTNAFQRRFVNEIRRCNEMERQLHYILRQIKMKSLHIPQLSAKGYPKAPHPKDMIDMEATFTKIEDELKEVNVNGEELKRTYLELSEAKMIVELTQEFFEQRERSASVVQRDDGFQLMPTDNINLFFLAGVVPREKLMSLETLLWRVCRGNIFLRQEPISLPPDDPHSGNRQLKNIVLIFFQGEQLKLKIKKIMQAFHATIYPISDTPKGRHQLLDNIRGRLEDLKKVRQEADDHRDRVLRAASRKINSWFVQVRKMKATFHTLDCCNMDITSKCLLAEAWMPVADIALVQNALNRGQVASGSNVYPILQQVDTNQVPPTYNRTNKFTNAFQNIIDAYGIATYQEINPTPFTIVTFPFLFAVMFGDAGHGLLMFLFAFWMVLWERSLSEQWNDNEIWNMFFGGRYIIILMGFFSMYTGLIYNDVFSKSMNIFGSSWTVPKNQTNHNEGITMLDPNDDYSRYPYIFGVDPIWQVATNKIPFTNSFKMKTSVVFGVLQMLFGVLLSLGNHLFQKDRLSILAEFVPQLLFLCLIFGYLVIAIFLKWAFFYRNASCAPSLLLMLINMFILQYKPYNKNDEATCANWPLYEGQEAIQTTFIIVAMICVPWMLFVKPLVLKSRAEPAKAMRASSTAPLNAEELGEAKHAQTEENSHGNHEPAAADNGRGQGCPATSEFDFGECLINQVIHTIEYVLGSVSHTASYLRLWALSLAHSQLSEVLWSMVFKVGLNTTDWFGFIAVFLVFSFWAFLTTAVLLLMEGLSAFLHALRLHWVEFQSKFYHGEGHLFLPFKFSEMLDSAERADRALTA</sequence>
<evidence type="ECO:0000256" key="8">
    <source>
        <dbReference type="ARBA" id="ARBA00023136"/>
    </source>
</evidence>
<evidence type="ECO:0000256" key="2">
    <source>
        <dbReference type="ARBA" id="ARBA00009904"/>
    </source>
</evidence>
<dbReference type="RefSeq" id="XP_022653253.1">
    <property type="nucleotide sequence ID" value="XM_022797518.1"/>
</dbReference>
<evidence type="ECO:0000256" key="7">
    <source>
        <dbReference type="ARBA" id="ARBA00023065"/>
    </source>
</evidence>
<dbReference type="EnsemblMetazoa" id="XM_022797520">
    <property type="protein sequence ID" value="XP_022653255"/>
    <property type="gene ID" value="LOC111247009"/>
</dbReference>
<keyword evidence="8 9" id="KW-0472">Membrane</keyword>
<accession>A0A7M7JJR9</accession>
<dbReference type="AlphaFoldDB" id="A0A7M7JJR9"/>
<dbReference type="RefSeq" id="XP_022653254.1">
    <property type="nucleotide sequence ID" value="XM_022797519.1"/>
</dbReference>
<feature type="compositionally biased region" description="Basic and acidic residues" evidence="11">
    <location>
        <begin position="680"/>
        <end position="695"/>
    </location>
</feature>
<comment type="subcellular location">
    <subcellularLocation>
        <location evidence="1">Membrane</location>
        <topology evidence="1">Multi-pass membrane protein</topology>
    </subcellularLocation>
</comment>
<evidence type="ECO:0000256" key="4">
    <source>
        <dbReference type="ARBA" id="ARBA00022692"/>
    </source>
</evidence>
<dbReference type="GO" id="GO:0007035">
    <property type="term" value="P:vacuolar acidification"/>
    <property type="evidence" value="ECO:0007669"/>
    <property type="project" value="TreeGrafter"/>
</dbReference>
<feature type="transmembrane region" description="Helical" evidence="9">
    <location>
        <begin position="594"/>
        <end position="612"/>
    </location>
</feature>
<evidence type="ECO:0000256" key="9">
    <source>
        <dbReference type="RuleBase" id="RU361189"/>
    </source>
</evidence>